<evidence type="ECO:0000256" key="2">
    <source>
        <dbReference type="SAM" id="SignalP"/>
    </source>
</evidence>
<dbReference type="AlphaFoldDB" id="A0A852RNA6"/>
<dbReference type="InterPro" id="IPR017853">
    <property type="entry name" value="GH"/>
</dbReference>
<evidence type="ECO:0008006" key="5">
    <source>
        <dbReference type="Google" id="ProtNLM"/>
    </source>
</evidence>
<protein>
    <recommendedName>
        <fullName evidence="5">DUF1906 domain-containing protein</fullName>
    </recommendedName>
</protein>
<dbReference type="SUPFAM" id="SSF51445">
    <property type="entry name" value="(Trans)glycosidases"/>
    <property type="match status" value="1"/>
</dbReference>
<name>A0A852RNA6_9ACTN</name>
<feature type="region of interest" description="Disordered" evidence="1">
    <location>
        <begin position="29"/>
        <end position="97"/>
    </location>
</feature>
<gene>
    <name evidence="3" type="ORF">BJ958_001060</name>
</gene>
<comment type="caution">
    <text evidence="3">The sequence shown here is derived from an EMBL/GenBank/DDBJ whole genome shotgun (WGS) entry which is preliminary data.</text>
</comment>
<feature type="signal peptide" evidence="2">
    <location>
        <begin position="1"/>
        <end position="18"/>
    </location>
</feature>
<dbReference type="Proteomes" id="UP000582231">
    <property type="component" value="Unassembled WGS sequence"/>
</dbReference>
<sequence>MVAGGRRTALACATAALAAVLTGCGGSTPSGAPPLPPTSTPTATDTAVDGAPGGDAGDPGADASDLAKLAEEAARNAGKGPPSDIAPRDGEVLGGDVSWPQCPPGTGIPEKQGKGLPMPLPEAEFVVLGLTNGPGFTPNPCLADQVAWAKANDVLVSVYAVSSYPSAETVKKYGADGPYDATDRLGKLRNVGYQQARFNIGTMGQVGVVSPIVWIDVEPVPNFDWSTDLKANAAVIEGVARGYADAGFAIGVYSTPHLYRRVVGDLSLGGVPEWRAAGQTSRDEALNRCGPDWSIQGGTAVMGQWVEQQRDLNLTCPGIAADLGRWFHRFS</sequence>
<evidence type="ECO:0000256" key="1">
    <source>
        <dbReference type="SAM" id="MobiDB-lite"/>
    </source>
</evidence>
<reference evidence="3 4" key="1">
    <citation type="submission" date="2020-07" db="EMBL/GenBank/DDBJ databases">
        <title>Sequencing the genomes of 1000 actinobacteria strains.</title>
        <authorList>
            <person name="Klenk H.-P."/>
        </authorList>
    </citation>
    <scope>NUCLEOTIDE SEQUENCE [LARGE SCALE GENOMIC DNA]</scope>
    <source>
        <strain evidence="3 4">DSM 19082</strain>
    </source>
</reference>
<keyword evidence="4" id="KW-1185">Reference proteome</keyword>
<keyword evidence="2" id="KW-0732">Signal</keyword>
<dbReference type="PROSITE" id="PS51257">
    <property type="entry name" value="PROKAR_LIPOPROTEIN"/>
    <property type="match status" value="1"/>
</dbReference>
<feature type="compositionally biased region" description="Low complexity" evidence="1">
    <location>
        <begin position="40"/>
        <end position="50"/>
    </location>
</feature>
<organism evidence="3 4">
    <name type="scientific">Nocardioides kongjuensis</name>
    <dbReference type="NCBI Taxonomy" id="349522"/>
    <lineage>
        <taxon>Bacteria</taxon>
        <taxon>Bacillati</taxon>
        <taxon>Actinomycetota</taxon>
        <taxon>Actinomycetes</taxon>
        <taxon>Propionibacteriales</taxon>
        <taxon>Nocardioidaceae</taxon>
        <taxon>Nocardioides</taxon>
    </lineage>
</organism>
<evidence type="ECO:0000313" key="4">
    <source>
        <dbReference type="Proteomes" id="UP000582231"/>
    </source>
</evidence>
<evidence type="ECO:0000313" key="3">
    <source>
        <dbReference type="EMBL" id="NYD29514.1"/>
    </source>
</evidence>
<dbReference type="EMBL" id="JACCBF010000001">
    <property type="protein sequence ID" value="NYD29514.1"/>
    <property type="molecule type" value="Genomic_DNA"/>
</dbReference>
<dbReference type="RefSeq" id="WP_179725881.1">
    <property type="nucleotide sequence ID" value="NZ_BAABEF010000001.1"/>
</dbReference>
<dbReference type="Gene3D" id="3.20.20.80">
    <property type="entry name" value="Glycosidases"/>
    <property type="match status" value="1"/>
</dbReference>
<proteinExistence type="predicted"/>
<feature type="chain" id="PRO_5038643707" description="DUF1906 domain-containing protein" evidence="2">
    <location>
        <begin position="19"/>
        <end position="331"/>
    </location>
</feature>
<accession>A0A852RNA6</accession>